<dbReference type="GO" id="GO:0009279">
    <property type="term" value="C:cell outer membrane"/>
    <property type="evidence" value="ECO:0007669"/>
    <property type="project" value="UniProtKB-SubCell"/>
</dbReference>
<keyword evidence="5" id="KW-0812">Transmembrane</keyword>
<sequence>MIRTLLAALVGGLYVSSSYAQSNITLYGLIDVSINYVSNQREGGTNSPGHSNWSMASGDLNTSRWGLRGREDLGGGSSAVFTLENGFSVINGKFSNGGDEFGRQAHVGLQSTTYGSITLGRQYDIILDFVTPLGASGPGWGGNLGVHPYDNDDSNTNLRINNSVKYKSPIYRGLTFGAMYGFSNTPGQFANNRAYSAGVAYANGPLSVGAAYLQIDRSADVANPQGAVSTSDGDAQITGGPQRIWALGGRYIFGPASAGLVWAHSVTDAVTGVAQGGSITPLKGDNLTFDNFSVDVHYFVTPAFSVAAAYTYTAGRFSTATETTRPKWNQLVLQTDYQFNKRTDIYLEGAYQSVSGGNGNPAFNASIHTLTPSSNSKQAVVAAGLRHRF</sequence>
<evidence type="ECO:0000256" key="9">
    <source>
        <dbReference type="ARBA" id="ARBA00023136"/>
    </source>
</evidence>
<dbReference type="SUPFAM" id="SSF56935">
    <property type="entry name" value="Porins"/>
    <property type="match status" value="1"/>
</dbReference>
<dbReference type="GO" id="GO:0034220">
    <property type="term" value="P:monoatomic ion transmembrane transport"/>
    <property type="evidence" value="ECO:0007669"/>
    <property type="project" value="InterPro"/>
</dbReference>
<dbReference type="Gene3D" id="2.40.160.10">
    <property type="entry name" value="Porin"/>
    <property type="match status" value="1"/>
</dbReference>
<evidence type="ECO:0000256" key="10">
    <source>
        <dbReference type="ARBA" id="ARBA00023237"/>
    </source>
</evidence>
<protein>
    <submittedName>
        <fullName evidence="13">Outer membrane porin protein</fullName>
    </submittedName>
</protein>
<comment type="subcellular location">
    <subcellularLocation>
        <location evidence="1">Cell outer membrane</location>
        <topology evidence="1">Multi-pass membrane protein</topology>
    </subcellularLocation>
</comment>
<dbReference type="PANTHER" id="PTHR34501:SF9">
    <property type="entry name" value="MAJOR OUTER MEMBRANE PROTEIN P.IA"/>
    <property type="match status" value="1"/>
</dbReference>
<evidence type="ECO:0000256" key="2">
    <source>
        <dbReference type="ARBA" id="ARBA00011233"/>
    </source>
</evidence>
<proteinExistence type="predicted"/>
<dbReference type="InterPro" id="IPR050298">
    <property type="entry name" value="Gram-neg_bact_OMP"/>
</dbReference>
<evidence type="ECO:0000313" key="13">
    <source>
        <dbReference type="EMBL" id="CAB3810017.1"/>
    </source>
</evidence>
<name>A0A6S7BQX2_9BURK</name>
<keyword evidence="4" id="KW-1134">Transmembrane beta strand</keyword>
<evidence type="ECO:0000256" key="11">
    <source>
        <dbReference type="SAM" id="SignalP"/>
    </source>
</evidence>
<organism evidence="13 14">
    <name type="scientific">Paraburkholderia ultramafica</name>
    <dbReference type="NCBI Taxonomy" id="1544867"/>
    <lineage>
        <taxon>Bacteria</taxon>
        <taxon>Pseudomonadati</taxon>
        <taxon>Pseudomonadota</taxon>
        <taxon>Betaproteobacteria</taxon>
        <taxon>Burkholderiales</taxon>
        <taxon>Burkholderiaceae</taxon>
        <taxon>Paraburkholderia</taxon>
    </lineage>
</organism>
<dbReference type="InterPro" id="IPR001702">
    <property type="entry name" value="Porin_Gram-ve"/>
</dbReference>
<dbReference type="Proteomes" id="UP000494365">
    <property type="component" value="Unassembled WGS sequence"/>
</dbReference>
<reference evidence="13 14" key="1">
    <citation type="submission" date="2020-04" db="EMBL/GenBank/DDBJ databases">
        <authorList>
            <person name="De Canck E."/>
        </authorList>
    </citation>
    <scope>NUCLEOTIDE SEQUENCE [LARGE SCALE GENOMIC DNA]</scope>
    <source>
        <strain evidence="13 14">LMG 28614</strain>
    </source>
</reference>
<evidence type="ECO:0000313" key="14">
    <source>
        <dbReference type="Proteomes" id="UP000494365"/>
    </source>
</evidence>
<evidence type="ECO:0000256" key="4">
    <source>
        <dbReference type="ARBA" id="ARBA00022452"/>
    </source>
</evidence>
<feature type="chain" id="PRO_5028999046" evidence="11">
    <location>
        <begin position="21"/>
        <end position="389"/>
    </location>
</feature>
<dbReference type="Pfam" id="PF13609">
    <property type="entry name" value="Porin_4"/>
    <property type="match status" value="1"/>
</dbReference>
<evidence type="ECO:0000256" key="5">
    <source>
        <dbReference type="ARBA" id="ARBA00022692"/>
    </source>
</evidence>
<keyword evidence="8" id="KW-0626">Porin</keyword>
<evidence type="ECO:0000256" key="8">
    <source>
        <dbReference type="ARBA" id="ARBA00023114"/>
    </source>
</evidence>
<dbReference type="CDD" id="cd00342">
    <property type="entry name" value="gram_neg_porins"/>
    <property type="match status" value="1"/>
</dbReference>
<dbReference type="EMBL" id="CADIKK010000091">
    <property type="protein sequence ID" value="CAB3810017.1"/>
    <property type="molecule type" value="Genomic_DNA"/>
</dbReference>
<dbReference type="PRINTS" id="PR00182">
    <property type="entry name" value="ECOLNEIPORIN"/>
</dbReference>
<evidence type="ECO:0000256" key="3">
    <source>
        <dbReference type="ARBA" id="ARBA00022448"/>
    </source>
</evidence>
<gene>
    <name evidence="13" type="ORF">LMG28614_07185</name>
</gene>
<dbReference type="GO" id="GO:0015288">
    <property type="term" value="F:porin activity"/>
    <property type="evidence" value="ECO:0007669"/>
    <property type="project" value="UniProtKB-KW"/>
</dbReference>
<dbReference type="PRINTS" id="PR00184">
    <property type="entry name" value="NEISSPPORIN"/>
</dbReference>
<evidence type="ECO:0000259" key="12">
    <source>
        <dbReference type="Pfam" id="PF13609"/>
    </source>
</evidence>
<keyword evidence="9" id="KW-0472">Membrane</keyword>
<evidence type="ECO:0000256" key="6">
    <source>
        <dbReference type="ARBA" id="ARBA00022729"/>
    </source>
</evidence>
<dbReference type="PANTHER" id="PTHR34501">
    <property type="entry name" value="PROTEIN YDDL-RELATED"/>
    <property type="match status" value="1"/>
</dbReference>
<keyword evidence="6 11" id="KW-0732">Signal</keyword>
<dbReference type="GO" id="GO:0046930">
    <property type="term" value="C:pore complex"/>
    <property type="evidence" value="ECO:0007669"/>
    <property type="project" value="UniProtKB-KW"/>
</dbReference>
<evidence type="ECO:0000256" key="1">
    <source>
        <dbReference type="ARBA" id="ARBA00004571"/>
    </source>
</evidence>
<dbReference type="InterPro" id="IPR033900">
    <property type="entry name" value="Gram_neg_porin_domain"/>
</dbReference>
<dbReference type="InterPro" id="IPR002299">
    <property type="entry name" value="Porin_Neis"/>
</dbReference>
<comment type="subunit">
    <text evidence="2">Homotrimer.</text>
</comment>
<feature type="signal peptide" evidence="11">
    <location>
        <begin position="1"/>
        <end position="20"/>
    </location>
</feature>
<keyword evidence="7" id="KW-0406">Ion transport</keyword>
<evidence type="ECO:0000256" key="7">
    <source>
        <dbReference type="ARBA" id="ARBA00023065"/>
    </source>
</evidence>
<keyword evidence="10" id="KW-0998">Cell outer membrane</keyword>
<feature type="domain" description="Porin" evidence="12">
    <location>
        <begin position="7"/>
        <end position="355"/>
    </location>
</feature>
<keyword evidence="14" id="KW-1185">Reference proteome</keyword>
<accession>A0A6S7BQX2</accession>
<keyword evidence="3" id="KW-0813">Transport</keyword>
<dbReference type="InterPro" id="IPR023614">
    <property type="entry name" value="Porin_dom_sf"/>
</dbReference>
<dbReference type="AlphaFoldDB" id="A0A6S7BQX2"/>